<keyword evidence="4" id="KW-1185">Reference proteome</keyword>
<evidence type="ECO:0000313" key="3">
    <source>
        <dbReference type="EMBL" id="KAG2501653.1"/>
    </source>
</evidence>
<proteinExistence type="predicted"/>
<gene>
    <name evidence="3" type="ORF">HYH03_000157</name>
</gene>
<evidence type="ECO:0000313" key="4">
    <source>
        <dbReference type="Proteomes" id="UP000612055"/>
    </source>
</evidence>
<dbReference type="InterPro" id="IPR003124">
    <property type="entry name" value="WH2_dom"/>
</dbReference>
<feature type="region of interest" description="Disordered" evidence="1">
    <location>
        <begin position="175"/>
        <end position="215"/>
    </location>
</feature>
<comment type="caution">
    <text evidence="3">The sequence shown here is derived from an EMBL/GenBank/DDBJ whole genome shotgun (WGS) entry which is preliminary data.</text>
</comment>
<sequence>MSLDQIAYVIRHQEGNVALKHVEDVSDRSAPRIEPGATVHKFDKGTLLSSIEHGAELKHVPESQVHDCSTAHIDPDYHMQPSARPALLAEVQAVGGHHAVVSELKAAAEAGGPELKHVEEPADRSAPNVEGASVGKWDKGKLLAEIEGHKELKHVEGADRSAPLVEPDVKIKHHPHDELMKEVSSASPQALRHVEDPNDRSNPQVTHTAALRIHE</sequence>
<dbReference type="EMBL" id="JAEHOE010000001">
    <property type="protein sequence ID" value="KAG2501653.1"/>
    <property type="molecule type" value="Genomic_DNA"/>
</dbReference>
<dbReference type="Pfam" id="PF02205">
    <property type="entry name" value="WH2"/>
    <property type="match status" value="1"/>
</dbReference>
<dbReference type="OrthoDB" id="523761at2759"/>
<dbReference type="Proteomes" id="UP000612055">
    <property type="component" value="Unassembled WGS sequence"/>
</dbReference>
<dbReference type="AlphaFoldDB" id="A0A835YI60"/>
<feature type="domain" description="WH2" evidence="2">
    <location>
        <begin position="43"/>
        <end position="60"/>
    </location>
</feature>
<evidence type="ECO:0000259" key="2">
    <source>
        <dbReference type="SMART" id="SM00246"/>
    </source>
</evidence>
<protein>
    <recommendedName>
        <fullName evidence="2">WH2 domain-containing protein</fullName>
    </recommendedName>
</protein>
<organism evidence="3 4">
    <name type="scientific">Edaphochlamys debaryana</name>
    <dbReference type="NCBI Taxonomy" id="47281"/>
    <lineage>
        <taxon>Eukaryota</taxon>
        <taxon>Viridiplantae</taxon>
        <taxon>Chlorophyta</taxon>
        <taxon>core chlorophytes</taxon>
        <taxon>Chlorophyceae</taxon>
        <taxon>CS clade</taxon>
        <taxon>Chlamydomonadales</taxon>
        <taxon>Chlamydomonadales incertae sedis</taxon>
        <taxon>Edaphochlamys</taxon>
    </lineage>
</organism>
<dbReference type="GO" id="GO:0003779">
    <property type="term" value="F:actin binding"/>
    <property type="evidence" value="ECO:0007669"/>
    <property type="project" value="InterPro"/>
</dbReference>
<reference evidence="3" key="1">
    <citation type="journal article" date="2020" name="bioRxiv">
        <title>Comparative genomics of Chlamydomonas.</title>
        <authorList>
            <person name="Craig R.J."/>
            <person name="Hasan A.R."/>
            <person name="Ness R.W."/>
            <person name="Keightley P.D."/>
        </authorList>
    </citation>
    <scope>NUCLEOTIDE SEQUENCE</scope>
    <source>
        <strain evidence="3">CCAP 11/70</strain>
    </source>
</reference>
<dbReference type="SMART" id="SM00246">
    <property type="entry name" value="WH2"/>
    <property type="match status" value="2"/>
</dbReference>
<accession>A0A835YI60</accession>
<name>A0A835YI60_9CHLO</name>
<evidence type="ECO:0000256" key="1">
    <source>
        <dbReference type="SAM" id="MobiDB-lite"/>
    </source>
</evidence>
<feature type="domain" description="WH2" evidence="2">
    <location>
        <begin position="138"/>
        <end position="155"/>
    </location>
</feature>